<evidence type="ECO:0008006" key="4">
    <source>
        <dbReference type="Google" id="ProtNLM"/>
    </source>
</evidence>
<dbReference type="EMBL" id="JBHULK010000003">
    <property type="protein sequence ID" value="MFD2535432.1"/>
    <property type="molecule type" value="Genomic_DNA"/>
</dbReference>
<dbReference type="Gene3D" id="1.20.5.620">
    <property type="entry name" value="F1F0 ATP synthase subunit B, membrane domain"/>
    <property type="match status" value="1"/>
</dbReference>
<name>A0ABW5JTV7_9FLAO</name>
<protein>
    <recommendedName>
        <fullName evidence="4">V-type ATP synthase subunit E</fullName>
    </recommendedName>
</protein>
<feature type="coiled-coil region" evidence="1">
    <location>
        <begin position="11"/>
        <end position="60"/>
    </location>
</feature>
<gene>
    <name evidence="2" type="ORF">ACFSQS_10000</name>
</gene>
<sequence length="195" mass="21558">MQNNTLDELIAKVKSEAIDNAEKESQRIINEAKQKAAQLLNHAQTEKQQLLNAAKKESEALLNKGEIALKQAARDVHITVKNDLLKLFKSVLEAEVKGTFTIELYTKVILQITKSIGNNLAITLPASIENQMVEAIRKKVAESNNSIKIIESEQLLSGLSVAKTNEGWSYDITAEEVAALLSQHLSKKWVAILNS</sequence>
<dbReference type="Proteomes" id="UP001597441">
    <property type="component" value="Unassembled WGS sequence"/>
</dbReference>
<organism evidence="2 3">
    <name type="scientific">Gelatiniphilus marinus</name>
    <dbReference type="NCBI Taxonomy" id="1759464"/>
    <lineage>
        <taxon>Bacteria</taxon>
        <taxon>Pseudomonadati</taxon>
        <taxon>Bacteroidota</taxon>
        <taxon>Flavobacteriia</taxon>
        <taxon>Flavobacteriales</taxon>
        <taxon>Flavobacteriaceae</taxon>
        <taxon>Gelatiniphilus</taxon>
    </lineage>
</organism>
<comment type="caution">
    <text evidence="2">The sequence shown here is derived from an EMBL/GenBank/DDBJ whole genome shotgun (WGS) entry which is preliminary data.</text>
</comment>
<keyword evidence="3" id="KW-1185">Reference proteome</keyword>
<reference evidence="3" key="1">
    <citation type="journal article" date="2019" name="Int. J. Syst. Evol. Microbiol.">
        <title>The Global Catalogue of Microorganisms (GCM) 10K type strain sequencing project: providing services to taxonomists for standard genome sequencing and annotation.</title>
        <authorList>
            <consortium name="The Broad Institute Genomics Platform"/>
            <consortium name="The Broad Institute Genome Sequencing Center for Infectious Disease"/>
            <person name="Wu L."/>
            <person name="Ma J."/>
        </authorList>
    </citation>
    <scope>NUCLEOTIDE SEQUENCE [LARGE SCALE GENOMIC DNA]</scope>
    <source>
        <strain evidence="3">KCTC 42903</strain>
    </source>
</reference>
<evidence type="ECO:0000256" key="1">
    <source>
        <dbReference type="SAM" id="Coils"/>
    </source>
</evidence>
<dbReference type="RefSeq" id="WP_388017883.1">
    <property type="nucleotide sequence ID" value="NZ_JBHUDT010000003.1"/>
</dbReference>
<evidence type="ECO:0000313" key="2">
    <source>
        <dbReference type="EMBL" id="MFD2535432.1"/>
    </source>
</evidence>
<keyword evidence="1" id="KW-0175">Coiled coil</keyword>
<evidence type="ECO:0000313" key="3">
    <source>
        <dbReference type="Proteomes" id="UP001597441"/>
    </source>
</evidence>
<accession>A0ABW5JTV7</accession>
<proteinExistence type="predicted"/>